<dbReference type="SUPFAM" id="SSF48403">
    <property type="entry name" value="Ankyrin repeat"/>
    <property type="match status" value="1"/>
</dbReference>
<sequence length="259" mass="27518">MPFLRHRPASSHGFSDLDAFLDAPLQRPEPALRSPRVAPEESAPAGTPSRQPLRAQPSPGDFEAVVCELLLAEADVNERVSLSNANGEAVDGVTPLYLAAQAGHLEMCRLLLQRGADPRIRTMTAGGEAFSPADVALYTGNIRVWWMLRREAKKQKHTPAMPCRRPAPLPAYAPPAAAFAGAAAPAAPRSMLPPPQPAAPVLAPPAAKAPVQPPSMPPPPSAERVPAPPLPPLTEAELSALLPPPPPLRRLRAWSFEAE</sequence>
<dbReference type="PROSITE" id="PS50088">
    <property type="entry name" value="ANK_REPEAT"/>
    <property type="match status" value="1"/>
</dbReference>
<reference evidence="3" key="1">
    <citation type="journal article" date="2020" name="bioRxiv">
        <title>Comparative genomics of Chlamydomonas.</title>
        <authorList>
            <person name="Craig R.J."/>
            <person name="Hasan A.R."/>
            <person name="Ness R.W."/>
            <person name="Keightley P.D."/>
        </authorList>
    </citation>
    <scope>NUCLEOTIDE SEQUENCE</scope>
    <source>
        <strain evidence="3">CCAP 11/70</strain>
    </source>
</reference>
<protein>
    <submittedName>
        <fullName evidence="3">Uncharacterized protein</fullName>
    </submittedName>
</protein>
<dbReference type="InterPro" id="IPR036770">
    <property type="entry name" value="Ankyrin_rpt-contain_sf"/>
</dbReference>
<name>A0A836BQB4_9CHLO</name>
<dbReference type="OrthoDB" id="194358at2759"/>
<dbReference type="PROSITE" id="PS50297">
    <property type="entry name" value="ANK_REP_REGION"/>
    <property type="match status" value="1"/>
</dbReference>
<dbReference type="InterPro" id="IPR002110">
    <property type="entry name" value="Ankyrin_rpt"/>
</dbReference>
<evidence type="ECO:0000313" key="3">
    <source>
        <dbReference type="EMBL" id="KAG2484827.1"/>
    </source>
</evidence>
<dbReference type="Pfam" id="PF00023">
    <property type="entry name" value="Ank"/>
    <property type="match status" value="1"/>
</dbReference>
<dbReference type="AlphaFoldDB" id="A0A836BQB4"/>
<gene>
    <name evidence="3" type="ORF">HYH03_016394</name>
</gene>
<keyword evidence="4" id="KW-1185">Reference proteome</keyword>
<feature type="region of interest" description="Disordered" evidence="2">
    <location>
        <begin position="186"/>
        <end position="248"/>
    </location>
</feature>
<feature type="compositionally biased region" description="Low complexity" evidence="2">
    <location>
        <begin position="199"/>
        <end position="210"/>
    </location>
</feature>
<dbReference type="EMBL" id="JAEHOE010000141">
    <property type="protein sequence ID" value="KAG2484827.1"/>
    <property type="molecule type" value="Genomic_DNA"/>
</dbReference>
<proteinExistence type="predicted"/>
<evidence type="ECO:0000313" key="4">
    <source>
        <dbReference type="Proteomes" id="UP000612055"/>
    </source>
</evidence>
<comment type="caution">
    <text evidence="3">The sequence shown here is derived from an EMBL/GenBank/DDBJ whole genome shotgun (WGS) entry which is preliminary data.</text>
</comment>
<keyword evidence="1" id="KW-0040">ANK repeat</keyword>
<feature type="compositionally biased region" description="Pro residues" evidence="2">
    <location>
        <begin position="211"/>
        <end position="232"/>
    </location>
</feature>
<evidence type="ECO:0000256" key="2">
    <source>
        <dbReference type="SAM" id="MobiDB-lite"/>
    </source>
</evidence>
<dbReference type="Gene3D" id="1.25.40.20">
    <property type="entry name" value="Ankyrin repeat-containing domain"/>
    <property type="match status" value="1"/>
</dbReference>
<dbReference type="SMART" id="SM00248">
    <property type="entry name" value="ANK"/>
    <property type="match status" value="1"/>
</dbReference>
<feature type="region of interest" description="Disordered" evidence="2">
    <location>
        <begin position="25"/>
        <end position="58"/>
    </location>
</feature>
<dbReference type="Proteomes" id="UP000612055">
    <property type="component" value="Unassembled WGS sequence"/>
</dbReference>
<organism evidence="3 4">
    <name type="scientific">Edaphochlamys debaryana</name>
    <dbReference type="NCBI Taxonomy" id="47281"/>
    <lineage>
        <taxon>Eukaryota</taxon>
        <taxon>Viridiplantae</taxon>
        <taxon>Chlorophyta</taxon>
        <taxon>core chlorophytes</taxon>
        <taxon>Chlorophyceae</taxon>
        <taxon>CS clade</taxon>
        <taxon>Chlamydomonadales</taxon>
        <taxon>Chlamydomonadales incertae sedis</taxon>
        <taxon>Edaphochlamys</taxon>
    </lineage>
</organism>
<evidence type="ECO:0000256" key="1">
    <source>
        <dbReference type="PROSITE-ProRule" id="PRU00023"/>
    </source>
</evidence>
<feature type="repeat" description="ANK" evidence="1">
    <location>
        <begin position="91"/>
        <end position="123"/>
    </location>
</feature>
<accession>A0A836BQB4</accession>